<feature type="compositionally biased region" description="Pro residues" evidence="4">
    <location>
        <begin position="55"/>
        <end position="69"/>
    </location>
</feature>
<dbReference type="Pfam" id="PF07491">
    <property type="entry name" value="PPI_Ypi1"/>
    <property type="match status" value="1"/>
</dbReference>
<dbReference type="PANTHER" id="PTHR20835">
    <property type="entry name" value="E3 UBIQUITIN-PROTEIN LIGASE PPP1R11-RELATED"/>
    <property type="match status" value="1"/>
</dbReference>
<keyword evidence="2" id="KW-0650">Protein phosphatase inhibitor</keyword>
<dbReference type="Ensembl" id="ENSACCT00020020521.1">
    <property type="protein sequence ID" value="ENSACCP00020019657.1"/>
    <property type="gene ID" value="ENSACCG00020013521.1"/>
</dbReference>
<dbReference type="InParanoid" id="A0A663F5E4"/>
<dbReference type="AlphaFoldDB" id="A0A663F5E4"/>
<evidence type="ECO:0000256" key="1">
    <source>
        <dbReference type="ARBA" id="ARBA00021994"/>
    </source>
</evidence>
<evidence type="ECO:0000256" key="2">
    <source>
        <dbReference type="ARBA" id="ARBA00023272"/>
    </source>
</evidence>
<name>A0A663F5E4_AQUCH</name>
<feature type="region of interest" description="Disordered" evidence="4">
    <location>
        <begin position="163"/>
        <end position="271"/>
    </location>
</feature>
<gene>
    <name evidence="5" type="primary">PPP1R11</name>
</gene>
<reference evidence="5" key="2">
    <citation type="submission" date="2025-09" db="UniProtKB">
        <authorList>
            <consortium name="Ensembl"/>
        </authorList>
    </citation>
    <scope>IDENTIFICATION</scope>
</reference>
<proteinExistence type="predicted"/>
<protein>
    <recommendedName>
        <fullName evidence="1">E3 ubiquitin-protein ligase PPP1R11</fullName>
    </recommendedName>
    <alternativeName>
        <fullName evidence="3">Protein phosphatase 1 regulatory subunit 11</fullName>
    </alternativeName>
</protein>
<dbReference type="GO" id="GO:0004865">
    <property type="term" value="F:protein serine/threonine phosphatase inhibitor activity"/>
    <property type="evidence" value="ECO:0007669"/>
    <property type="project" value="InterPro"/>
</dbReference>
<dbReference type="InterPro" id="IPR011107">
    <property type="entry name" value="PPI_Ypi1"/>
</dbReference>
<evidence type="ECO:0000313" key="5">
    <source>
        <dbReference type="Ensembl" id="ENSACCP00020019657.1"/>
    </source>
</evidence>
<feature type="region of interest" description="Disordered" evidence="4">
    <location>
        <begin position="1"/>
        <end position="146"/>
    </location>
</feature>
<reference evidence="5" key="1">
    <citation type="submission" date="2025-08" db="UniProtKB">
        <authorList>
            <consortium name="Ensembl"/>
        </authorList>
    </citation>
    <scope>IDENTIFICATION</scope>
</reference>
<feature type="compositionally biased region" description="Low complexity" evidence="4">
    <location>
        <begin position="35"/>
        <end position="45"/>
    </location>
</feature>
<organism evidence="5 6">
    <name type="scientific">Aquila chrysaetos chrysaetos</name>
    <dbReference type="NCBI Taxonomy" id="223781"/>
    <lineage>
        <taxon>Eukaryota</taxon>
        <taxon>Metazoa</taxon>
        <taxon>Chordata</taxon>
        <taxon>Craniata</taxon>
        <taxon>Vertebrata</taxon>
        <taxon>Euteleostomi</taxon>
        <taxon>Archelosauria</taxon>
        <taxon>Archosauria</taxon>
        <taxon>Dinosauria</taxon>
        <taxon>Saurischia</taxon>
        <taxon>Theropoda</taxon>
        <taxon>Coelurosauria</taxon>
        <taxon>Aves</taxon>
        <taxon>Neognathae</taxon>
        <taxon>Neoaves</taxon>
        <taxon>Telluraves</taxon>
        <taxon>Accipitrimorphae</taxon>
        <taxon>Accipitriformes</taxon>
        <taxon>Accipitridae</taxon>
        <taxon>Accipitrinae</taxon>
        <taxon>Aquila</taxon>
    </lineage>
</organism>
<feature type="compositionally biased region" description="Acidic residues" evidence="4">
    <location>
        <begin position="169"/>
        <end position="181"/>
    </location>
</feature>
<dbReference type="Proteomes" id="UP000472275">
    <property type="component" value="Unassembled WGS sequence"/>
</dbReference>
<dbReference type="GO" id="GO:0008157">
    <property type="term" value="F:protein phosphatase 1 binding"/>
    <property type="evidence" value="ECO:0007669"/>
    <property type="project" value="TreeGrafter"/>
</dbReference>
<sequence length="271" mass="28808">MRAVVPPPYGGSAPSQGDRIVRRTHRKCSRHRPEVGVGAAVNAAPGRRRRERPGPALPGAPPPPPPPLLPQRGLGGGRDPPPTRPGAPHRPAGTMAEAADSGGCGTATVIETGAAEPENRSLTLKLRKRKPDKKVEWSSDTVDNEHLGRRSSKCCCIYEKPRAFGESSTESEEEEEEEEEAAVATTRGGDEGCGHLHCVRGHKRGRGRRGGGWGGAYRGPRGGPKRCPPGPLPLWSTEESPMDAPAPPTDTHPPPPPTDLCPPSRTPDPKY</sequence>
<feature type="compositionally biased region" description="Pro residues" evidence="4">
    <location>
        <begin position="244"/>
        <end position="271"/>
    </location>
</feature>
<keyword evidence="6" id="KW-1185">Reference proteome</keyword>
<dbReference type="GO" id="GO:0005634">
    <property type="term" value="C:nucleus"/>
    <property type="evidence" value="ECO:0007669"/>
    <property type="project" value="TreeGrafter"/>
</dbReference>
<evidence type="ECO:0000256" key="4">
    <source>
        <dbReference type="SAM" id="MobiDB-lite"/>
    </source>
</evidence>
<feature type="compositionally biased region" description="Basic residues" evidence="4">
    <location>
        <begin position="197"/>
        <end position="209"/>
    </location>
</feature>
<dbReference type="GeneTree" id="ENSGT00390000001153"/>
<evidence type="ECO:0000313" key="6">
    <source>
        <dbReference type="Proteomes" id="UP000472275"/>
    </source>
</evidence>
<accession>A0A663F5E4</accession>
<dbReference type="PANTHER" id="PTHR20835:SF0">
    <property type="entry name" value="E3 UBIQUITIN-PROTEIN LIGASE PPP1R11"/>
    <property type="match status" value="1"/>
</dbReference>
<feature type="compositionally biased region" description="Gly residues" evidence="4">
    <location>
        <begin position="210"/>
        <end position="222"/>
    </location>
</feature>
<feature type="compositionally biased region" description="Basic and acidic residues" evidence="4">
    <location>
        <begin position="133"/>
        <end position="146"/>
    </location>
</feature>
<evidence type="ECO:0000256" key="3">
    <source>
        <dbReference type="ARBA" id="ARBA00031039"/>
    </source>
</evidence>